<gene>
    <name evidence="2" type="primary">ftsX_2</name>
    <name evidence="2" type="ORF">NCTC12993_01040</name>
</gene>
<reference evidence="2 3" key="1">
    <citation type="submission" date="2019-03" db="EMBL/GenBank/DDBJ databases">
        <authorList>
            <consortium name="Pathogen Informatics"/>
        </authorList>
    </citation>
    <scope>NUCLEOTIDE SEQUENCE [LARGE SCALE GENOMIC DNA]</scope>
    <source>
        <strain evidence="2 3">NCTC12993</strain>
    </source>
</reference>
<evidence type="ECO:0000313" key="3">
    <source>
        <dbReference type="Proteomes" id="UP000401081"/>
    </source>
</evidence>
<protein>
    <submittedName>
        <fullName evidence="2">Cell division protein FtsX</fullName>
    </submittedName>
</protein>
<keyword evidence="2" id="KW-0131">Cell cycle</keyword>
<keyword evidence="3" id="KW-1185">Reference proteome</keyword>
<proteinExistence type="predicted"/>
<dbReference type="Proteomes" id="UP000401081">
    <property type="component" value="Unassembled WGS sequence"/>
</dbReference>
<sequence length="47" mass="5216">MNKRDAMNQIRQFGGRLDRFRQSVTSSGDAGRNAPKRGKPAPKTELA</sequence>
<organism evidence="2 3">
    <name type="scientific">Kluyvera cryocrescens</name>
    <name type="common">Kluyvera citrophila</name>
    <dbReference type="NCBI Taxonomy" id="580"/>
    <lineage>
        <taxon>Bacteria</taxon>
        <taxon>Pseudomonadati</taxon>
        <taxon>Pseudomonadota</taxon>
        <taxon>Gammaproteobacteria</taxon>
        <taxon>Enterobacterales</taxon>
        <taxon>Enterobacteriaceae</taxon>
        <taxon>Kluyvera</taxon>
    </lineage>
</organism>
<keyword evidence="2" id="KW-0132">Cell division</keyword>
<dbReference type="GO" id="GO:0051301">
    <property type="term" value="P:cell division"/>
    <property type="evidence" value="ECO:0007669"/>
    <property type="project" value="UniProtKB-KW"/>
</dbReference>
<feature type="region of interest" description="Disordered" evidence="1">
    <location>
        <begin position="1"/>
        <end position="47"/>
    </location>
</feature>
<accession>A0A485ACC8</accession>
<name>A0A485ACC8_KLUCR</name>
<evidence type="ECO:0000313" key="2">
    <source>
        <dbReference type="EMBL" id="VFS58584.1"/>
    </source>
</evidence>
<dbReference type="AlphaFoldDB" id="A0A485ACC8"/>
<evidence type="ECO:0000256" key="1">
    <source>
        <dbReference type="SAM" id="MobiDB-lite"/>
    </source>
</evidence>
<dbReference type="EMBL" id="CAADJD010000012">
    <property type="protein sequence ID" value="VFS58584.1"/>
    <property type="molecule type" value="Genomic_DNA"/>
</dbReference>